<feature type="domain" description="HTH lysR-type" evidence="5">
    <location>
        <begin position="1"/>
        <end position="58"/>
    </location>
</feature>
<proteinExistence type="inferred from homology"/>
<protein>
    <submittedName>
        <fullName evidence="6">LysR family transcriptional regulator</fullName>
    </submittedName>
</protein>
<dbReference type="SUPFAM" id="SSF46785">
    <property type="entry name" value="Winged helix' DNA-binding domain"/>
    <property type="match status" value="1"/>
</dbReference>
<dbReference type="CDD" id="cd05466">
    <property type="entry name" value="PBP2_LTTR_substrate"/>
    <property type="match status" value="1"/>
</dbReference>
<dbReference type="RefSeq" id="WP_120461943.1">
    <property type="nucleotide sequence ID" value="NZ_BMIW01000052.1"/>
</dbReference>
<evidence type="ECO:0000256" key="2">
    <source>
        <dbReference type="ARBA" id="ARBA00023015"/>
    </source>
</evidence>
<dbReference type="InterPro" id="IPR036390">
    <property type="entry name" value="WH_DNA-bd_sf"/>
</dbReference>
<keyword evidence="7" id="KW-1185">Reference proteome</keyword>
<dbReference type="InterPro" id="IPR005119">
    <property type="entry name" value="LysR_subst-bd"/>
</dbReference>
<dbReference type="InterPro" id="IPR036388">
    <property type="entry name" value="WH-like_DNA-bd_sf"/>
</dbReference>
<dbReference type="Gene3D" id="1.10.10.10">
    <property type="entry name" value="Winged helix-like DNA-binding domain superfamily/Winged helix DNA-binding domain"/>
    <property type="match status" value="1"/>
</dbReference>
<dbReference type="PANTHER" id="PTHR30346:SF0">
    <property type="entry name" value="HCA OPERON TRANSCRIPTIONAL ACTIVATOR HCAR"/>
    <property type="match status" value="1"/>
</dbReference>
<dbReference type="PRINTS" id="PR00039">
    <property type="entry name" value="HTHLYSR"/>
</dbReference>
<comment type="similarity">
    <text evidence="1">Belongs to the LysR transcriptional regulatory family.</text>
</comment>
<dbReference type="InterPro" id="IPR000847">
    <property type="entry name" value="LysR_HTH_N"/>
</dbReference>
<keyword evidence="2" id="KW-0805">Transcription regulation</keyword>
<gene>
    <name evidence="6" type="ORF">GCM10010913_45690</name>
</gene>
<evidence type="ECO:0000313" key="7">
    <source>
        <dbReference type="Proteomes" id="UP000608420"/>
    </source>
</evidence>
<dbReference type="PROSITE" id="PS50931">
    <property type="entry name" value="HTH_LYSR"/>
    <property type="match status" value="1"/>
</dbReference>
<sequence length="309" mass="35132">MTLQQLKYFIEIVNSGSINKAAESLYISQPSLSNAVKDLEAEVGVELFNRTPKGITLTMDGVEFLGYARQVVEQASLLEQRYLSKKPSRRLCSISTQHYAFAVNAFVNMVKKTNADEYEFTLRETRTHEIIEDVKTLRSELGILYMNPFNKKVLEKLLRENGLTFHPLFIAKPHIFVSTTNPLAQKKYVTPEDLEDYTCLSFEQGENNSFYFSEEILSTAYSKKTIRVSDRATIFNLMIGLNGYTISTGIVSADLNGDNITAVPLHIDDSIEVGWIAHHSIQLTRQATMYLEELKQVVSEYDVLMDEQI</sequence>
<dbReference type="Gene3D" id="3.40.190.10">
    <property type="entry name" value="Periplasmic binding protein-like II"/>
    <property type="match status" value="2"/>
</dbReference>
<keyword evidence="4" id="KW-0804">Transcription</keyword>
<comment type="caution">
    <text evidence="6">The sequence shown here is derived from an EMBL/GenBank/DDBJ whole genome shotgun (WGS) entry which is preliminary data.</text>
</comment>
<evidence type="ECO:0000256" key="1">
    <source>
        <dbReference type="ARBA" id="ARBA00009437"/>
    </source>
</evidence>
<organism evidence="6 7">
    <name type="scientific">Paenibacillus aceti</name>
    <dbReference type="NCBI Taxonomy" id="1820010"/>
    <lineage>
        <taxon>Bacteria</taxon>
        <taxon>Bacillati</taxon>
        <taxon>Bacillota</taxon>
        <taxon>Bacilli</taxon>
        <taxon>Bacillales</taxon>
        <taxon>Paenibacillaceae</taxon>
        <taxon>Paenibacillus</taxon>
    </lineage>
</organism>
<evidence type="ECO:0000313" key="6">
    <source>
        <dbReference type="EMBL" id="GGG18401.1"/>
    </source>
</evidence>
<name>A0ABQ1W7J7_9BACL</name>
<evidence type="ECO:0000259" key="5">
    <source>
        <dbReference type="PROSITE" id="PS50931"/>
    </source>
</evidence>
<reference evidence="7" key="1">
    <citation type="journal article" date="2019" name="Int. J. Syst. Evol. Microbiol.">
        <title>The Global Catalogue of Microorganisms (GCM) 10K type strain sequencing project: providing services to taxonomists for standard genome sequencing and annotation.</title>
        <authorList>
            <consortium name="The Broad Institute Genomics Platform"/>
            <consortium name="The Broad Institute Genome Sequencing Center for Infectious Disease"/>
            <person name="Wu L."/>
            <person name="Ma J."/>
        </authorList>
    </citation>
    <scope>NUCLEOTIDE SEQUENCE [LARGE SCALE GENOMIC DNA]</scope>
    <source>
        <strain evidence="7">CGMCC 1.15420</strain>
    </source>
</reference>
<dbReference type="SUPFAM" id="SSF53850">
    <property type="entry name" value="Periplasmic binding protein-like II"/>
    <property type="match status" value="1"/>
</dbReference>
<dbReference type="Pfam" id="PF00126">
    <property type="entry name" value="HTH_1"/>
    <property type="match status" value="1"/>
</dbReference>
<evidence type="ECO:0000256" key="4">
    <source>
        <dbReference type="ARBA" id="ARBA00023163"/>
    </source>
</evidence>
<dbReference type="PANTHER" id="PTHR30346">
    <property type="entry name" value="TRANSCRIPTIONAL DUAL REGULATOR HCAR-RELATED"/>
    <property type="match status" value="1"/>
</dbReference>
<dbReference type="EMBL" id="BMIW01000052">
    <property type="protein sequence ID" value="GGG18401.1"/>
    <property type="molecule type" value="Genomic_DNA"/>
</dbReference>
<accession>A0ABQ1W7J7</accession>
<keyword evidence="3" id="KW-0238">DNA-binding</keyword>
<evidence type="ECO:0000256" key="3">
    <source>
        <dbReference type="ARBA" id="ARBA00023125"/>
    </source>
</evidence>
<dbReference type="Pfam" id="PF03466">
    <property type="entry name" value="LysR_substrate"/>
    <property type="match status" value="1"/>
</dbReference>
<dbReference type="Proteomes" id="UP000608420">
    <property type="component" value="Unassembled WGS sequence"/>
</dbReference>